<evidence type="ECO:0000313" key="1">
    <source>
        <dbReference type="EMBL" id="QOR60333.1"/>
    </source>
</evidence>
<reference evidence="1" key="1">
    <citation type="submission" date="2019-02" db="EMBL/GenBank/DDBJ databases">
        <authorList>
            <person name="Bachy C."/>
            <person name="Yung C.-M."/>
            <person name="Roux S."/>
            <person name="Sullivan M.B."/>
            <person name="Worden A.Z."/>
        </authorList>
    </citation>
    <scope>NUCLEOTIDE SEQUENCE</scope>
    <source>
        <strain evidence="1">BII-V2</strain>
    </source>
</reference>
<sequence>MSTENDTNTRVIQKIMTLVDDHSDELPEGDYLEICNKLKDMFLNRHNTRRPRTLPRSLQQNPMDVIYERCMVLVRERKRLKRSLNQVKIKHRITARVKREALDSYCDALNLPYCETLQDLQELGHASNSNDFFKDYMNLINGYLRGLRERYIVECDNIENEILVYSNFVCATQRIIDSFNDIQLNIPPIR</sequence>
<protein>
    <submittedName>
        <fullName evidence="1">Uncharacterized protein</fullName>
    </submittedName>
</protein>
<accession>A0A7S6SXH3</accession>
<dbReference type="EMBL" id="MK522038">
    <property type="protein sequence ID" value="QOR60333.1"/>
    <property type="molecule type" value="Genomic_DNA"/>
</dbReference>
<proteinExistence type="predicted"/>
<name>A0A7S6SXH3_9PHYC</name>
<organism evidence="1">
    <name type="scientific">Bathycoccus sp. RCC716 virus 2</name>
    <dbReference type="NCBI Taxonomy" id="2530039"/>
    <lineage>
        <taxon>Viruses</taxon>
        <taxon>Varidnaviria</taxon>
        <taxon>Bamfordvirae</taxon>
        <taxon>Nucleocytoviricota</taxon>
        <taxon>Megaviricetes</taxon>
        <taxon>Algavirales</taxon>
        <taxon>Phycodnaviridae</taxon>
        <taxon>Prasinovirus</taxon>
    </lineage>
</organism>